<comment type="caution">
    <text evidence="1">The sequence shown here is derived from an EMBL/GenBank/DDBJ whole genome shotgun (WGS) entry which is preliminary data.</text>
</comment>
<keyword evidence="2" id="KW-1185">Reference proteome</keyword>
<protein>
    <submittedName>
        <fullName evidence="1">Uncharacterized protein</fullName>
    </submittedName>
</protein>
<dbReference type="Proteomes" id="UP001249505">
    <property type="component" value="Unassembled WGS sequence"/>
</dbReference>
<name>A0ABU3G160_9GAMM</name>
<sequence length="132" mass="15489">MSQSPFIRVYQRKSKSPWDDHSTVLLLADIDENDNDPRALQFTRYIYLHRDIKGQHLGISISKSLLEEHAEFDTQYLMGLEMMMLLLMYKDDISAFCELFTAEFQQIFGLPPILYFDAAEQFWAEQIIEAEA</sequence>
<dbReference type="RefSeq" id="WP_115334746.1">
    <property type="nucleotide sequence ID" value="NZ_JAUOES010000009.1"/>
</dbReference>
<reference evidence="1 2" key="1">
    <citation type="submission" date="2023-07" db="EMBL/GenBank/DDBJ databases">
        <title>Novel Shewanella species isolated from Baltic Sea sediments.</title>
        <authorList>
            <person name="Martin-Rodriguez A.J."/>
        </authorList>
    </citation>
    <scope>NUCLEOTIDE SEQUENCE [LARGE SCALE GENOMIC DNA]</scope>
    <source>
        <strain evidence="1 2">SP2S1-2</strain>
    </source>
</reference>
<proteinExistence type="predicted"/>
<organism evidence="1 2">
    <name type="scientific">Shewanella scandinavica</name>
    <dbReference type="NCBI Taxonomy" id="3063538"/>
    <lineage>
        <taxon>Bacteria</taxon>
        <taxon>Pseudomonadati</taxon>
        <taxon>Pseudomonadota</taxon>
        <taxon>Gammaproteobacteria</taxon>
        <taxon>Alteromonadales</taxon>
        <taxon>Shewanellaceae</taxon>
        <taxon>Shewanella</taxon>
    </lineage>
</organism>
<dbReference type="EMBL" id="JAUOES010000009">
    <property type="protein sequence ID" value="MDT3280679.1"/>
    <property type="molecule type" value="Genomic_DNA"/>
</dbReference>
<evidence type="ECO:0000313" key="2">
    <source>
        <dbReference type="Proteomes" id="UP001249505"/>
    </source>
</evidence>
<evidence type="ECO:0000313" key="1">
    <source>
        <dbReference type="EMBL" id="MDT3280679.1"/>
    </source>
</evidence>
<gene>
    <name evidence="1" type="ORF">Q4Q50_10320</name>
</gene>
<accession>A0ABU3G160</accession>